<accession>A0AAN8FAK6</accession>
<keyword evidence="1" id="KW-0732">Signal</keyword>
<reference evidence="2 3" key="1">
    <citation type="submission" date="2019-10" db="EMBL/GenBank/DDBJ databases">
        <title>Assembly and Annotation for the nematode Trichostrongylus colubriformis.</title>
        <authorList>
            <person name="Martin J."/>
        </authorList>
    </citation>
    <scope>NUCLEOTIDE SEQUENCE [LARGE SCALE GENOMIC DNA]</scope>
    <source>
        <strain evidence="2">G859</strain>
        <tissue evidence="2">Whole worm</tissue>
    </source>
</reference>
<gene>
    <name evidence="2" type="ORF">GCK32_010347</name>
</gene>
<feature type="chain" id="PRO_5043037489" evidence="1">
    <location>
        <begin position="20"/>
        <end position="122"/>
    </location>
</feature>
<comment type="caution">
    <text evidence="2">The sequence shown here is derived from an EMBL/GenBank/DDBJ whole genome shotgun (WGS) entry which is preliminary data.</text>
</comment>
<dbReference type="EMBL" id="WIXE01016563">
    <property type="protein sequence ID" value="KAK5972534.1"/>
    <property type="molecule type" value="Genomic_DNA"/>
</dbReference>
<evidence type="ECO:0000313" key="2">
    <source>
        <dbReference type="EMBL" id="KAK5972534.1"/>
    </source>
</evidence>
<sequence>MYITLFSCVIAARTVLSSAESYESTNDKRALSSFDTLGGIGLGKRAQISSFDSLGGLGIGLGKRDDNMAEEKKSVSSFDTLAGIGLGKRAGLSPVHVFLPYRAYLEGENLLEEQEWKRPIVI</sequence>
<feature type="signal peptide" evidence="1">
    <location>
        <begin position="1"/>
        <end position="19"/>
    </location>
</feature>
<organism evidence="2 3">
    <name type="scientific">Trichostrongylus colubriformis</name>
    <name type="common">Black scour worm</name>
    <dbReference type="NCBI Taxonomy" id="6319"/>
    <lineage>
        <taxon>Eukaryota</taxon>
        <taxon>Metazoa</taxon>
        <taxon>Ecdysozoa</taxon>
        <taxon>Nematoda</taxon>
        <taxon>Chromadorea</taxon>
        <taxon>Rhabditida</taxon>
        <taxon>Rhabditina</taxon>
        <taxon>Rhabditomorpha</taxon>
        <taxon>Strongyloidea</taxon>
        <taxon>Trichostrongylidae</taxon>
        <taxon>Trichostrongylus</taxon>
    </lineage>
</organism>
<keyword evidence="3" id="KW-1185">Reference proteome</keyword>
<evidence type="ECO:0000256" key="1">
    <source>
        <dbReference type="SAM" id="SignalP"/>
    </source>
</evidence>
<dbReference type="Proteomes" id="UP001331761">
    <property type="component" value="Unassembled WGS sequence"/>
</dbReference>
<name>A0AAN8FAK6_TRICO</name>
<evidence type="ECO:0000313" key="3">
    <source>
        <dbReference type="Proteomes" id="UP001331761"/>
    </source>
</evidence>
<proteinExistence type="predicted"/>
<dbReference type="AlphaFoldDB" id="A0AAN8FAK6"/>
<protein>
    <submittedName>
        <fullName evidence="2">Uncharacterized protein</fullName>
    </submittedName>
</protein>